<dbReference type="Proteomes" id="UP000248703">
    <property type="component" value="Unassembled WGS sequence"/>
</dbReference>
<dbReference type="EMBL" id="QLLO01000007">
    <property type="protein sequence ID" value="RAJ13243.1"/>
    <property type="molecule type" value="Genomic_DNA"/>
</dbReference>
<evidence type="ECO:0000256" key="1">
    <source>
        <dbReference type="SAM" id="Phobius"/>
    </source>
</evidence>
<comment type="caution">
    <text evidence="2">The sequence shown here is derived from an EMBL/GenBank/DDBJ whole genome shotgun (WGS) entry which is preliminary data.</text>
</comment>
<evidence type="ECO:0000313" key="3">
    <source>
        <dbReference type="Proteomes" id="UP000248703"/>
    </source>
</evidence>
<dbReference type="RefSeq" id="WP_111660425.1">
    <property type="nucleotide sequence ID" value="NZ_QLLO01000007.1"/>
</dbReference>
<feature type="transmembrane region" description="Helical" evidence="1">
    <location>
        <begin position="74"/>
        <end position="93"/>
    </location>
</feature>
<dbReference type="AlphaFoldDB" id="A0A327RCJ0"/>
<sequence length="97" mass="10988">MLSQLFAILFYYRTFALWSLGINILLLITGSSTLILALITKLFLVALLFYLVSEAEAKQKLSFYKKLGISDLKLFSVLYLIDAIITIGFLSVINEFI</sequence>
<protein>
    <submittedName>
        <fullName evidence="2">Uncharacterized protein</fullName>
    </submittedName>
</protein>
<reference evidence="2 3" key="1">
    <citation type="submission" date="2018-06" db="EMBL/GenBank/DDBJ databases">
        <title>Genomic Encyclopedia of Archaeal and Bacterial Type Strains, Phase II (KMG-II): from individual species to whole genera.</title>
        <authorList>
            <person name="Goeker M."/>
        </authorList>
    </citation>
    <scope>NUCLEOTIDE SEQUENCE [LARGE SCALE GENOMIC DNA]</scope>
    <source>
        <strain evidence="2 3">DSM 24464</strain>
    </source>
</reference>
<accession>A0A327RCJ0</accession>
<dbReference type="OrthoDB" id="1446424at2"/>
<keyword evidence="3" id="KW-1185">Reference proteome</keyword>
<feature type="transmembrane region" description="Helical" evidence="1">
    <location>
        <begin position="34"/>
        <end position="53"/>
    </location>
</feature>
<keyword evidence="1" id="KW-1133">Transmembrane helix</keyword>
<name>A0A327RCJ0_9FLAO</name>
<proteinExistence type="predicted"/>
<organism evidence="2 3">
    <name type="scientific">Olleya aquimaris</name>
    <dbReference type="NCBI Taxonomy" id="639310"/>
    <lineage>
        <taxon>Bacteria</taxon>
        <taxon>Pseudomonadati</taxon>
        <taxon>Bacteroidota</taxon>
        <taxon>Flavobacteriia</taxon>
        <taxon>Flavobacteriales</taxon>
        <taxon>Flavobacteriaceae</taxon>
    </lineage>
</organism>
<feature type="transmembrane region" description="Helical" evidence="1">
    <location>
        <begin position="7"/>
        <end position="28"/>
    </location>
</feature>
<keyword evidence="1" id="KW-0812">Transmembrane</keyword>
<keyword evidence="1" id="KW-0472">Membrane</keyword>
<evidence type="ECO:0000313" key="2">
    <source>
        <dbReference type="EMBL" id="RAJ13243.1"/>
    </source>
</evidence>
<gene>
    <name evidence="2" type="ORF">LY08_02143</name>
</gene>